<dbReference type="GO" id="GO:0005524">
    <property type="term" value="F:ATP binding"/>
    <property type="evidence" value="ECO:0007669"/>
    <property type="project" value="UniProtKB-UniRule"/>
</dbReference>
<gene>
    <name evidence="9" type="ORF">K505DRAFT_361460</name>
</gene>
<evidence type="ECO:0000259" key="8">
    <source>
        <dbReference type="PROSITE" id="PS50011"/>
    </source>
</evidence>
<feature type="domain" description="Protein kinase" evidence="8">
    <location>
        <begin position="36"/>
        <end position="379"/>
    </location>
</feature>
<dbReference type="Pfam" id="PF00069">
    <property type="entry name" value="Pkinase"/>
    <property type="match status" value="2"/>
</dbReference>
<evidence type="ECO:0000256" key="6">
    <source>
        <dbReference type="PROSITE-ProRule" id="PRU10141"/>
    </source>
</evidence>
<dbReference type="InterPro" id="IPR051175">
    <property type="entry name" value="CLK_kinases"/>
</dbReference>
<keyword evidence="2" id="KW-0808">Transferase</keyword>
<dbReference type="GO" id="GO:0005634">
    <property type="term" value="C:nucleus"/>
    <property type="evidence" value="ECO:0007669"/>
    <property type="project" value="TreeGrafter"/>
</dbReference>
<dbReference type="InterPro" id="IPR017441">
    <property type="entry name" value="Protein_kinase_ATP_BS"/>
</dbReference>
<organism evidence="9 10">
    <name type="scientific">Melanomma pulvis-pyrius CBS 109.77</name>
    <dbReference type="NCBI Taxonomy" id="1314802"/>
    <lineage>
        <taxon>Eukaryota</taxon>
        <taxon>Fungi</taxon>
        <taxon>Dikarya</taxon>
        <taxon>Ascomycota</taxon>
        <taxon>Pezizomycotina</taxon>
        <taxon>Dothideomycetes</taxon>
        <taxon>Pleosporomycetidae</taxon>
        <taxon>Pleosporales</taxon>
        <taxon>Melanommataceae</taxon>
        <taxon>Melanomma</taxon>
    </lineage>
</organism>
<dbReference type="Gene3D" id="1.10.510.10">
    <property type="entry name" value="Transferase(Phosphotransferase) domain 1"/>
    <property type="match status" value="1"/>
</dbReference>
<dbReference type="InterPro" id="IPR000719">
    <property type="entry name" value="Prot_kinase_dom"/>
</dbReference>
<keyword evidence="4 9" id="KW-0418">Kinase</keyword>
<dbReference type="InterPro" id="IPR011009">
    <property type="entry name" value="Kinase-like_dom_sf"/>
</dbReference>
<evidence type="ECO:0000313" key="9">
    <source>
        <dbReference type="EMBL" id="KAF2794050.1"/>
    </source>
</evidence>
<feature type="region of interest" description="Disordered" evidence="7">
    <location>
        <begin position="379"/>
        <end position="403"/>
    </location>
</feature>
<keyword evidence="10" id="KW-1185">Reference proteome</keyword>
<evidence type="ECO:0000256" key="2">
    <source>
        <dbReference type="ARBA" id="ARBA00022679"/>
    </source>
</evidence>
<dbReference type="GO" id="GO:0043484">
    <property type="term" value="P:regulation of RNA splicing"/>
    <property type="evidence" value="ECO:0007669"/>
    <property type="project" value="TreeGrafter"/>
</dbReference>
<keyword evidence="1" id="KW-0723">Serine/threonine-protein kinase</keyword>
<evidence type="ECO:0000256" key="3">
    <source>
        <dbReference type="ARBA" id="ARBA00022741"/>
    </source>
</evidence>
<protein>
    <submittedName>
        <fullName evidence="9">Kinase-like protein</fullName>
    </submittedName>
</protein>
<dbReference type="SUPFAM" id="SSF56112">
    <property type="entry name" value="Protein kinase-like (PK-like)"/>
    <property type="match status" value="1"/>
</dbReference>
<dbReference type="AlphaFoldDB" id="A0A6A6XBV6"/>
<dbReference type="GO" id="GO:0004674">
    <property type="term" value="F:protein serine/threonine kinase activity"/>
    <property type="evidence" value="ECO:0007669"/>
    <property type="project" value="UniProtKB-KW"/>
</dbReference>
<evidence type="ECO:0000256" key="1">
    <source>
        <dbReference type="ARBA" id="ARBA00022527"/>
    </source>
</evidence>
<evidence type="ECO:0000256" key="4">
    <source>
        <dbReference type="ARBA" id="ARBA00022777"/>
    </source>
</evidence>
<name>A0A6A6XBV6_9PLEO</name>
<dbReference type="PROSITE" id="PS50011">
    <property type="entry name" value="PROTEIN_KINASE_DOM"/>
    <property type="match status" value="1"/>
</dbReference>
<keyword evidence="5 6" id="KW-0067">ATP-binding</keyword>
<evidence type="ECO:0000256" key="5">
    <source>
        <dbReference type="ARBA" id="ARBA00022840"/>
    </source>
</evidence>
<dbReference type="PANTHER" id="PTHR45646:SF11">
    <property type="entry name" value="SERINE_THREONINE-PROTEIN KINASE DOA"/>
    <property type="match status" value="1"/>
</dbReference>
<dbReference type="OrthoDB" id="5979581at2759"/>
<dbReference type="PROSITE" id="PS00107">
    <property type="entry name" value="PROTEIN_KINASE_ATP"/>
    <property type="match status" value="1"/>
</dbReference>
<dbReference type="Proteomes" id="UP000799757">
    <property type="component" value="Unassembled WGS sequence"/>
</dbReference>
<evidence type="ECO:0000313" key="10">
    <source>
        <dbReference type="Proteomes" id="UP000799757"/>
    </source>
</evidence>
<reference evidence="9" key="1">
    <citation type="journal article" date="2020" name="Stud. Mycol.">
        <title>101 Dothideomycetes genomes: a test case for predicting lifestyles and emergence of pathogens.</title>
        <authorList>
            <person name="Haridas S."/>
            <person name="Albert R."/>
            <person name="Binder M."/>
            <person name="Bloem J."/>
            <person name="Labutti K."/>
            <person name="Salamov A."/>
            <person name="Andreopoulos B."/>
            <person name="Baker S."/>
            <person name="Barry K."/>
            <person name="Bills G."/>
            <person name="Bluhm B."/>
            <person name="Cannon C."/>
            <person name="Castanera R."/>
            <person name="Culley D."/>
            <person name="Daum C."/>
            <person name="Ezra D."/>
            <person name="Gonzalez J."/>
            <person name="Henrissat B."/>
            <person name="Kuo A."/>
            <person name="Liang C."/>
            <person name="Lipzen A."/>
            <person name="Lutzoni F."/>
            <person name="Magnuson J."/>
            <person name="Mondo S."/>
            <person name="Nolan M."/>
            <person name="Ohm R."/>
            <person name="Pangilinan J."/>
            <person name="Park H.-J."/>
            <person name="Ramirez L."/>
            <person name="Alfaro M."/>
            <person name="Sun H."/>
            <person name="Tritt A."/>
            <person name="Yoshinaga Y."/>
            <person name="Zwiers L.-H."/>
            <person name="Turgeon B."/>
            <person name="Goodwin S."/>
            <person name="Spatafora J."/>
            <person name="Crous P."/>
            <person name="Grigoriev I."/>
        </authorList>
    </citation>
    <scope>NUCLEOTIDE SEQUENCE</scope>
    <source>
        <strain evidence="9">CBS 109.77</strain>
    </source>
</reference>
<feature type="binding site" evidence="6">
    <location>
        <position position="65"/>
    </location>
    <ligand>
        <name>ATP</name>
        <dbReference type="ChEBI" id="CHEBI:30616"/>
    </ligand>
</feature>
<dbReference type="Gene3D" id="3.30.200.20">
    <property type="entry name" value="Phosphorylase Kinase, domain 1"/>
    <property type="match status" value="1"/>
</dbReference>
<evidence type="ECO:0000256" key="7">
    <source>
        <dbReference type="SAM" id="MobiDB-lite"/>
    </source>
</evidence>
<dbReference type="EMBL" id="MU001905">
    <property type="protein sequence ID" value="KAF2794050.1"/>
    <property type="molecule type" value="Genomic_DNA"/>
</dbReference>
<dbReference type="PANTHER" id="PTHR45646">
    <property type="entry name" value="SERINE/THREONINE-PROTEIN KINASE DOA-RELATED"/>
    <property type="match status" value="1"/>
</dbReference>
<sequence>MSLYRFPLLDDVENVELYRPGGYHPVNLNDVIGSRYKIIHKLGNGGFATIWLAKVLDEDRYVALKILMASVSASDEELPTLNKLQSQGANHPNIVHLQDFFTIEGPNGSHKCLVLDVVGPSLRQLRKHFFSNAMICNYIRQLAEGVTYMHSMGVCHGDLTDTNVLFELSNFNSWTITQVYQRLGQPRREKIRLRKGSSPGPSAPRKIVEAVQYDNVDEEWLSGGIRIADFGVCFLADCPPERLPTPVSFTAPEVFFQQKASTGSDVWALGCLIFQLRTSHLLFPAFFGQPGEAVGRIVQTLGSLPKDWQHRFVNCDLGDDHWFFNENKREFSLESQISKVEPKLTSDEAADFLSLLRGIFTYESDKRLSAQQIATHFGASRSEPSAEGLFKNGSDYEEPQPPL</sequence>
<accession>A0A6A6XBV6</accession>
<keyword evidence="3 6" id="KW-0547">Nucleotide-binding</keyword>
<proteinExistence type="predicted"/>